<evidence type="ECO:0000256" key="1">
    <source>
        <dbReference type="ARBA" id="ARBA00004651"/>
    </source>
</evidence>
<keyword evidence="13" id="KW-1185">Reference proteome</keyword>
<keyword evidence="7 10" id="KW-0675">Receptor</keyword>
<dbReference type="PRINTS" id="PR00237">
    <property type="entry name" value="GPCRRHODOPSN"/>
</dbReference>
<comment type="similarity">
    <text evidence="10">Belongs to the G-protein coupled receptor 1 family.</text>
</comment>
<feature type="transmembrane region" description="Helical" evidence="11">
    <location>
        <begin position="154"/>
        <end position="173"/>
    </location>
</feature>
<keyword evidence="4 11" id="KW-1133">Transmembrane helix</keyword>
<dbReference type="PANTHER" id="PTHR24229">
    <property type="entry name" value="NEUROPEPTIDES RECEPTOR"/>
    <property type="match status" value="1"/>
</dbReference>
<evidence type="ECO:0000256" key="8">
    <source>
        <dbReference type="ARBA" id="ARBA00023180"/>
    </source>
</evidence>
<dbReference type="PROSITE" id="PS00237">
    <property type="entry name" value="G_PROTEIN_RECEP_F1_1"/>
    <property type="match status" value="1"/>
</dbReference>
<evidence type="ECO:0000256" key="3">
    <source>
        <dbReference type="ARBA" id="ARBA00022692"/>
    </source>
</evidence>
<evidence type="ECO:0000256" key="5">
    <source>
        <dbReference type="ARBA" id="ARBA00023040"/>
    </source>
</evidence>
<gene>
    <name evidence="14" type="primary">LOC100367714</name>
</gene>
<feature type="transmembrane region" description="Helical" evidence="11">
    <location>
        <begin position="283"/>
        <end position="306"/>
    </location>
</feature>
<evidence type="ECO:0000256" key="11">
    <source>
        <dbReference type="SAM" id="Phobius"/>
    </source>
</evidence>
<feature type="transmembrane region" description="Helical" evidence="11">
    <location>
        <begin position="32"/>
        <end position="62"/>
    </location>
</feature>
<dbReference type="Gene3D" id="1.20.1070.10">
    <property type="entry name" value="Rhodopsin 7-helix transmembrane proteins"/>
    <property type="match status" value="1"/>
</dbReference>
<evidence type="ECO:0000256" key="2">
    <source>
        <dbReference type="ARBA" id="ARBA00022475"/>
    </source>
</evidence>
<dbReference type="SUPFAM" id="SSF81321">
    <property type="entry name" value="Family A G protein-coupled receptor-like"/>
    <property type="match status" value="1"/>
</dbReference>
<dbReference type="RefSeq" id="XP_002732796.1">
    <property type="nucleotide sequence ID" value="XM_002732750.1"/>
</dbReference>
<comment type="subcellular location">
    <subcellularLocation>
        <location evidence="1">Cell membrane</location>
        <topology evidence="1">Multi-pass membrane protein</topology>
    </subcellularLocation>
</comment>
<dbReference type="InterPro" id="IPR000276">
    <property type="entry name" value="GPCR_Rhodpsn"/>
</dbReference>
<dbReference type="PANTHER" id="PTHR24229:SF40">
    <property type="entry name" value="ALLATOSTATIN C RECEPTOR 1-RELATED"/>
    <property type="match status" value="1"/>
</dbReference>
<evidence type="ECO:0000259" key="12">
    <source>
        <dbReference type="PROSITE" id="PS50262"/>
    </source>
</evidence>
<evidence type="ECO:0000256" key="6">
    <source>
        <dbReference type="ARBA" id="ARBA00023136"/>
    </source>
</evidence>
<keyword evidence="3 10" id="KW-0812">Transmembrane</keyword>
<feature type="transmembrane region" description="Helical" evidence="11">
    <location>
        <begin position="199"/>
        <end position="223"/>
    </location>
</feature>
<sequence length="352" mass="39675">MTLNTTLLLFFDDQIVSNTTANISSPPALLPIWVTSVVLPAFFGVVCVSGLIGNGLALIVFLRFSNTKKVPNVYILNLASADLLFMFGIPFLTYQYAAQQWIFGELMCKIIFAIDGMNMYTGIFTLTAMSVDRYLAIVHAVWSMRHRTLNTARAICLILWLLSTVVTIPLWIYSKTIEDNGRVLCDVSWPDGNIMENLFILYSFVVSFLLPLIIISACYIGIMTSLAKGSMGQKKRRKSKLGRVGVMVLLAVALFIVCWLPFWTVQLVMLTLNEKRPSRSLAIAYYTSLCMSYANSSLNPVVYTFSRKNFRQDLTRTLFSSKPSYKITDNKRNATLYTHDKCERTIGNSNDL</sequence>
<dbReference type="PROSITE" id="PS50262">
    <property type="entry name" value="G_PROTEIN_RECEP_F1_2"/>
    <property type="match status" value="1"/>
</dbReference>
<dbReference type="Pfam" id="PF00001">
    <property type="entry name" value="7tm_1"/>
    <property type="match status" value="1"/>
</dbReference>
<evidence type="ECO:0000313" key="13">
    <source>
        <dbReference type="Proteomes" id="UP000694865"/>
    </source>
</evidence>
<keyword evidence="8" id="KW-0325">Glycoprotein</keyword>
<keyword evidence="9 10" id="KW-0807">Transducer</keyword>
<evidence type="ECO:0000256" key="9">
    <source>
        <dbReference type="ARBA" id="ARBA00023224"/>
    </source>
</evidence>
<dbReference type="Proteomes" id="UP000694865">
    <property type="component" value="Unplaced"/>
</dbReference>
<keyword evidence="5 10" id="KW-0297">G-protein coupled receptor</keyword>
<protein>
    <submittedName>
        <fullName evidence="14">Somatostatin receptor type 3-like</fullName>
    </submittedName>
</protein>
<keyword evidence="2" id="KW-1003">Cell membrane</keyword>
<dbReference type="PRINTS" id="PR01783">
    <property type="entry name" value="MCHRECEPTOR"/>
</dbReference>
<evidence type="ECO:0000256" key="7">
    <source>
        <dbReference type="ARBA" id="ARBA00023170"/>
    </source>
</evidence>
<feature type="domain" description="G-protein coupled receptors family 1 profile" evidence="12">
    <location>
        <begin position="53"/>
        <end position="303"/>
    </location>
</feature>
<feature type="transmembrane region" description="Helical" evidence="11">
    <location>
        <begin position="74"/>
        <end position="97"/>
    </location>
</feature>
<dbReference type="InterPro" id="IPR008361">
    <property type="entry name" value="MCH_rcpt"/>
</dbReference>
<feature type="transmembrane region" description="Helical" evidence="11">
    <location>
        <begin position="244"/>
        <end position="263"/>
    </location>
</feature>
<feature type="transmembrane region" description="Helical" evidence="11">
    <location>
        <begin position="117"/>
        <end position="142"/>
    </location>
</feature>
<dbReference type="GeneID" id="100367714"/>
<accession>A0ABM0GLV3</accession>
<evidence type="ECO:0000256" key="4">
    <source>
        <dbReference type="ARBA" id="ARBA00022989"/>
    </source>
</evidence>
<reference evidence="14" key="1">
    <citation type="submission" date="2025-08" db="UniProtKB">
        <authorList>
            <consortium name="RefSeq"/>
        </authorList>
    </citation>
    <scope>IDENTIFICATION</scope>
    <source>
        <tissue evidence="14">Testes</tissue>
    </source>
</reference>
<organism evidence="13 14">
    <name type="scientific">Saccoglossus kowalevskii</name>
    <name type="common">Acorn worm</name>
    <dbReference type="NCBI Taxonomy" id="10224"/>
    <lineage>
        <taxon>Eukaryota</taxon>
        <taxon>Metazoa</taxon>
        <taxon>Hemichordata</taxon>
        <taxon>Enteropneusta</taxon>
        <taxon>Harrimaniidae</taxon>
        <taxon>Saccoglossus</taxon>
    </lineage>
</organism>
<evidence type="ECO:0000256" key="10">
    <source>
        <dbReference type="RuleBase" id="RU000688"/>
    </source>
</evidence>
<evidence type="ECO:0000313" key="14">
    <source>
        <dbReference type="RefSeq" id="XP_002732796.1"/>
    </source>
</evidence>
<name>A0ABM0GLV3_SACKO</name>
<dbReference type="InterPro" id="IPR017452">
    <property type="entry name" value="GPCR_Rhodpsn_7TM"/>
</dbReference>
<keyword evidence="6 11" id="KW-0472">Membrane</keyword>
<proteinExistence type="inferred from homology"/>